<dbReference type="PANTHER" id="PTHR37563">
    <property type="entry name" value="PHYTANOYL-COA DIOXYGENASE FAMILY PROTEIN (AFU_ORTHOLOGUE AFUA_2G03330)"/>
    <property type="match status" value="1"/>
</dbReference>
<dbReference type="EMBL" id="GBEZ01020930">
    <property type="protein sequence ID" value="JAC65779.1"/>
    <property type="molecule type" value="Transcribed_RNA"/>
</dbReference>
<feature type="region of interest" description="Disordered" evidence="1">
    <location>
        <begin position="1"/>
        <end position="27"/>
    </location>
</feature>
<reference evidence="2" key="1">
    <citation type="submission" date="2014-05" db="EMBL/GenBank/DDBJ databases">
        <title>The transcriptome of the halophilic microalga Tetraselmis sp. GSL018 isolated from the Great Salt Lake, Utah.</title>
        <authorList>
            <person name="Jinkerson R.E."/>
            <person name="D'Adamo S."/>
            <person name="Posewitz M.C."/>
        </authorList>
    </citation>
    <scope>NUCLEOTIDE SEQUENCE</scope>
    <source>
        <strain evidence="2">GSL018</strain>
    </source>
</reference>
<dbReference type="PANTHER" id="PTHR37563:SF2">
    <property type="entry name" value="PHYTANOYL-COA DIOXYGENASE FAMILY PROTEIN (AFU_ORTHOLOGUE AFUA_2G03330)"/>
    <property type="match status" value="1"/>
</dbReference>
<dbReference type="Gene3D" id="2.60.120.620">
    <property type="entry name" value="q2cbj1_9rhob like domain"/>
    <property type="match status" value="1"/>
</dbReference>
<evidence type="ECO:0000256" key="1">
    <source>
        <dbReference type="SAM" id="MobiDB-lite"/>
    </source>
</evidence>
<name>A0A061R4V3_9CHLO</name>
<dbReference type="SUPFAM" id="SSF51197">
    <property type="entry name" value="Clavaminate synthase-like"/>
    <property type="match status" value="1"/>
</dbReference>
<evidence type="ECO:0000313" key="2">
    <source>
        <dbReference type="EMBL" id="JAC65779.1"/>
    </source>
</evidence>
<proteinExistence type="predicted"/>
<dbReference type="Pfam" id="PF05721">
    <property type="entry name" value="PhyH"/>
    <property type="match status" value="1"/>
</dbReference>
<protein>
    <recommendedName>
        <fullName evidence="3">Phytanoyl-dioxygenase</fullName>
    </recommendedName>
</protein>
<dbReference type="InterPro" id="IPR008775">
    <property type="entry name" value="Phytyl_CoA_dOase-like"/>
</dbReference>
<dbReference type="InterPro" id="IPR051961">
    <property type="entry name" value="Fungal_Metabolite_Diox"/>
</dbReference>
<sequence>MRVASSRKLAPSHLDGLRCPTPHFTSKLTRNKAPRRLQVRAASGGLLDGVMQKLSAANAEMLAKKEGRELVGKKTGGVQPMKSFPVEVVNSKADVAVKVLEQLGCLCVTKVLSDATADELLKFVNEESERAKSDVEKGDVAFDERFGGVNCRGMNGLFGNRQDMFLPVSETAVRKALEEIVGNISPMLSKAVGRDGMMHEISSLVADPGSPRQCIHADTIHLPCPQYPDVSAEPLYTFFVALQDVEDGMGHTVFLPQTHTAEAHLLWNTTQSQKERFIQSAPAVTSNLKKGDIAIFDSRLLHCGCANTTEKRRVLFYFTASRMQRWPLPDGLHGSNSRRREDAWRWQMKELGL</sequence>
<gene>
    <name evidence="2" type="ORF">TSPGSL018_15274</name>
</gene>
<dbReference type="AlphaFoldDB" id="A0A061R4V3"/>
<organism evidence="2">
    <name type="scientific">Tetraselmis sp. GSL018</name>
    <dbReference type="NCBI Taxonomy" id="582737"/>
    <lineage>
        <taxon>Eukaryota</taxon>
        <taxon>Viridiplantae</taxon>
        <taxon>Chlorophyta</taxon>
        <taxon>core chlorophytes</taxon>
        <taxon>Chlorodendrophyceae</taxon>
        <taxon>Chlorodendrales</taxon>
        <taxon>Chlorodendraceae</taxon>
        <taxon>Tetraselmis</taxon>
    </lineage>
</organism>
<evidence type="ECO:0008006" key="3">
    <source>
        <dbReference type="Google" id="ProtNLM"/>
    </source>
</evidence>
<accession>A0A061R4V3</accession>